<dbReference type="Gramene" id="Pp3c23_21950V3.2">
    <property type="protein sequence ID" value="PAC:32949808.CDS.1"/>
    <property type="gene ID" value="Pp3c23_21950"/>
</dbReference>
<accession>A0A2K1IKB7</accession>
<evidence type="ECO:0000313" key="1">
    <source>
        <dbReference type="EMBL" id="PNR29724.1"/>
    </source>
</evidence>
<name>A0A2K1IKB7_PHYPA</name>
<dbReference type="EMBL" id="ABEU02000023">
    <property type="protein sequence ID" value="PNR29724.1"/>
    <property type="molecule type" value="Genomic_DNA"/>
</dbReference>
<organism evidence="1">
    <name type="scientific">Physcomitrium patens</name>
    <name type="common">Spreading-leaved earth moss</name>
    <name type="synonym">Physcomitrella patens</name>
    <dbReference type="NCBI Taxonomy" id="3218"/>
    <lineage>
        <taxon>Eukaryota</taxon>
        <taxon>Viridiplantae</taxon>
        <taxon>Streptophyta</taxon>
        <taxon>Embryophyta</taxon>
        <taxon>Bryophyta</taxon>
        <taxon>Bryophytina</taxon>
        <taxon>Bryopsida</taxon>
        <taxon>Funariidae</taxon>
        <taxon>Funariales</taxon>
        <taxon>Funariaceae</taxon>
        <taxon>Physcomitrium</taxon>
    </lineage>
</organism>
<dbReference type="InParanoid" id="A0A2K1IKB7"/>
<proteinExistence type="predicted"/>
<reference evidence="2" key="3">
    <citation type="submission" date="2020-12" db="UniProtKB">
        <authorList>
            <consortium name="EnsemblPlants"/>
        </authorList>
    </citation>
    <scope>IDENTIFICATION</scope>
</reference>
<dbReference type="EnsemblPlants" id="Pp3c23_21950V3.2">
    <property type="protein sequence ID" value="PAC:32949808.CDS.1"/>
    <property type="gene ID" value="Pp3c23_21950"/>
</dbReference>
<keyword evidence="3" id="KW-1185">Reference proteome</keyword>
<evidence type="ECO:0000313" key="3">
    <source>
        <dbReference type="Proteomes" id="UP000006727"/>
    </source>
</evidence>
<evidence type="ECO:0000313" key="2">
    <source>
        <dbReference type="EnsemblPlants" id="PAC:32949807.CDS.1"/>
    </source>
</evidence>
<sequence>MISPHPAQFSLAQPTHSHSPLMDWDGIPAATSAPTGHFMWVACPSSPSLSLSFVLPSLLPSFSPLFPYECC</sequence>
<dbReference type="EnsemblPlants" id="Pp3c23_21950V3.1">
    <property type="protein sequence ID" value="PAC:32949807.CDS.1"/>
    <property type="gene ID" value="Pp3c23_21950"/>
</dbReference>
<protein>
    <submittedName>
        <fullName evidence="1 2">Uncharacterized protein</fullName>
    </submittedName>
</protein>
<dbReference type="Proteomes" id="UP000006727">
    <property type="component" value="Chromosome 23"/>
</dbReference>
<dbReference type="Gramene" id="Pp3c23_21950V3.1">
    <property type="protein sequence ID" value="PAC:32949807.CDS.1"/>
    <property type="gene ID" value="Pp3c23_21950"/>
</dbReference>
<dbReference type="AlphaFoldDB" id="A0A2K1IKB7"/>
<gene>
    <name evidence="1" type="ORF">PHYPA_028418</name>
</gene>
<reference evidence="1 3" key="2">
    <citation type="journal article" date="2018" name="Plant J.">
        <title>The Physcomitrella patens chromosome-scale assembly reveals moss genome structure and evolution.</title>
        <authorList>
            <person name="Lang D."/>
            <person name="Ullrich K.K."/>
            <person name="Murat F."/>
            <person name="Fuchs J."/>
            <person name="Jenkins J."/>
            <person name="Haas F.B."/>
            <person name="Piednoel M."/>
            <person name="Gundlach H."/>
            <person name="Van Bel M."/>
            <person name="Meyberg R."/>
            <person name="Vives C."/>
            <person name="Morata J."/>
            <person name="Symeonidi A."/>
            <person name="Hiss M."/>
            <person name="Muchero W."/>
            <person name="Kamisugi Y."/>
            <person name="Saleh O."/>
            <person name="Blanc G."/>
            <person name="Decker E.L."/>
            <person name="van Gessel N."/>
            <person name="Grimwood J."/>
            <person name="Hayes R.D."/>
            <person name="Graham S.W."/>
            <person name="Gunter L.E."/>
            <person name="McDaniel S.F."/>
            <person name="Hoernstein S.N.W."/>
            <person name="Larsson A."/>
            <person name="Li F.W."/>
            <person name="Perroud P.F."/>
            <person name="Phillips J."/>
            <person name="Ranjan P."/>
            <person name="Rokshar D.S."/>
            <person name="Rothfels C.J."/>
            <person name="Schneider L."/>
            <person name="Shu S."/>
            <person name="Stevenson D.W."/>
            <person name="Thummler F."/>
            <person name="Tillich M."/>
            <person name="Villarreal Aguilar J.C."/>
            <person name="Widiez T."/>
            <person name="Wong G.K."/>
            <person name="Wymore A."/>
            <person name="Zhang Y."/>
            <person name="Zimmer A.D."/>
            <person name="Quatrano R.S."/>
            <person name="Mayer K.F.X."/>
            <person name="Goodstein D."/>
            <person name="Casacuberta J.M."/>
            <person name="Vandepoele K."/>
            <person name="Reski R."/>
            <person name="Cuming A.C."/>
            <person name="Tuskan G.A."/>
            <person name="Maumus F."/>
            <person name="Salse J."/>
            <person name="Schmutz J."/>
            <person name="Rensing S.A."/>
        </authorList>
    </citation>
    <scope>NUCLEOTIDE SEQUENCE [LARGE SCALE GENOMIC DNA]</scope>
    <source>
        <strain evidence="2 3">cv. Gransden 2004</strain>
    </source>
</reference>
<reference evidence="1 3" key="1">
    <citation type="journal article" date="2008" name="Science">
        <title>The Physcomitrella genome reveals evolutionary insights into the conquest of land by plants.</title>
        <authorList>
            <person name="Rensing S."/>
            <person name="Lang D."/>
            <person name="Zimmer A."/>
            <person name="Terry A."/>
            <person name="Salamov A."/>
            <person name="Shapiro H."/>
            <person name="Nishiyama T."/>
            <person name="Perroud P.-F."/>
            <person name="Lindquist E."/>
            <person name="Kamisugi Y."/>
            <person name="Tanahashi T."/>
            <person name="Sakakibara K."/>
            <person name="Fujita T."/>
            <person name="Oishi K."/>
            <person name="Shin-I T."/>
            <person name="Kuroki Y."/>
            <person name="Toyoda A."/>
            <person name="Suzuki Y."/>
            <person name="Hashimoto A."/>
            <person name="Yamaguchi K."/>
            <person name="Sugano A."/>
            <person name="Kohara Y."/>
            <person name="Fujiyama A."/>
            <person name="Anterola A."/>
            <person name="Aoki S."/>
            <person name="Ashton N."/>
            <person name="Barbazuk W.B."/>
            <person name="Barker E."/>
            <person name="Bennetzen J."/>
            <person name="Bezanilla M."/>
            <person name="Blankenship R."/>
            <person name="Cho S.H."/>
            <person name="Dutcher S."/>
            <person name="Estelle M."/>
            <person name="Fawcett J.A."/>
            <person name="Gundlach H."/>
            <person name="Hanada K."/>
            <person name="Heyl A."/>
            <person name="Hicks K.A."/>
            <person name="Hugh J."/>
            <person name="Lohr M."/>
            <person name="Mayer K."/>
            <person name="Melkozernov A."/>
            <person name="Murata T."/>
            <person name="Nelson D."/>
            <person name="Pils B."/>
            <person name="Prigge M."/>
            <person name="Reiss B."/>
            <person name="Renner T."/>
            <person name="Rombauts S."/>
            <person name="Rushton P."/>
            <person name="Sanderfoot A."/>
            <person name="Schween G."/>
            <person name="Shiu S.-H."/>
            <person name="Stueber K."/>
            <person name="Theodoulou F.L."/>
            <person name="Tu H."/>
            <person name="Van de Peer Y."/>
            <person name="Verrier P.J."/>
            <person name="Waters E."/>
            <person name="Wood A."/>
            <person name="Yang L."/>
            <person name="Cove D."/>
            <person name="Cuming A."/>
            <person name="Hasebe M."/>
            <person name="Lucas S."/>
            <person name="Mishler D.B."/>
            <person name="Reski R."/>
            <person name="Grigoriev I."/>
            <person name="Quatrano R.S."/>
            <person name="Boore J.L."/>
        </authorList>
    </citation>
    <scope>NUCLEOTIDE SEQUENCE [LARGE SCALE GENOMIC DNA]</scope>
    <source>
        <strain evidence="2 3">cv. Gransden 2004</strain>
    </source>
</reference>